<dbReference type="OrthoDB" id="7269818at2"/>
<protein>
    <submittedName>
        <fullName evidence="1">Uncharacterized protein</fullName>
    </submittedName>
</protein>
<organism evidence="1 2">
    <name type="scientific">Methylobacterium oryzihabitans</name>
    <dbReference type="NCBI Taxonomy" id="2499852"/>
    <lineage>
        <taxon>Bacteria</taxon>
        <taxon>Pseudomonadati</taxon>
        <taxon>Pseudomonadota</taxon>
        <taxon>Alphaproteobacteria</taxon>
        <taxon>Hyphomicrobiales</taxon>
        <taxon>Methylobacteriaceae</taxon>
        <taxon>Methylobacterium</taxon>
    </lineage>
</organism>
<dbReference type="EMBL" id="SACP01000013">
    <property type="protein sequence ID" value="RVU17210.1"/>
    <property type="molecule type" value="Genomic_DNA"/>
</dbReference>
<keyword evidence="2" id="KW-1185">Reference proteome</keyword>
<comment type="caution">
    <text evidence="1">The sequence shown here is derived from an EMBL/GenBank/DDBJ whole genome shotgun (WGS) entry which is preliminary data.</text>
</comment>
<name>A0A3S2W9M4_9HYPH</name>
<gene>
    <name evidence="1" type="ORF">EOE48_15015</name>
</gene>
<reference evidence="1 2" key="1">
    <citation type="submission" date="2019-01" db="EMBL/GenBank/DDBJ databases">
        <authorList>
            <person name="Chen W.-M."/>
        </authorList>
    </citation>
    <scope>NUCLEOTIDE SEQUENCE [LARGE SCALE GENOMIC DNA]</scope>
    <source>
        <strain evidence="1 2">TER-1</strain>
    </source>
</reference>
<proteinExistence type="predicted"/>
<dbReference type="Proteomes" id="UP000286997">
    <property type="component" value="Unassembled WGS sequence"/>
</dbReference>
<sequence length="96" mass="10937">MERPRSVGMAWYRAEDYARLREVVEDAARLPASFEAWRASAEQVEREVSRSGVAVVRVTIEPEAFLAWCRDHDQVPNGAARSRYANEAAQQERDEG</sequence>
<evidence type="ECO:0000313" key="1">
    <source>
        <dbReference type="EMBL" id="RVU17210.1"/>
    </source>
</evidence>
<accession>A0A3S2W9M4</accession>
<evidence type="ECO:0000313" key="2">
    <source>
        <dbReference type="Proteomes" id="UP000286997"/>
    </source>
</evidence>
<dbReference type="RefSeq" id="WP_127730473.1">
    <property type="nucleotide sequence ID" value="NZ_SACP01000013.1"/>
</dbReference>
<dbReference type="AlphaFoldDB" id="A0A3S2W9M4"/>